<keyword evidence="6" id="KW-1133">Transmembrane helix</keyword>
<dbReference type="RefSeq" id="WP_114659779.1">
    <property type="nucleotide sequence ID" value="NZ_CP031194.1"/>
</dbReference>
<evidence type="ECO:0000256" key="2">
    <source>
        <dbReference type="ARBA" id="ARBA00022801"/>
    </source>
</evidence>
<proteinExistence type="inferred from homology"/>
<dbReference type="Gene3D" id="2.160.20.10">
    <property type="entry name" value="Single-stranded right-handed beta-helix, Pectin lyase-like"/>
    <property type="match status" value="1"/>
</dbReference>
<dbReference type="KEGG" id="spad:DVK44_12745"/>
<keyword evidence="2 4" id="KW-0378">Hydrolase</keyword>
<evidence type="ECO:0000256" key="1">
    <source>
        <dbReference type="ARBA" id="ARBA00008834"/>
    </source>
</evidence>
<dbReference type="Pfam" id="PF00295">
    <property type="entry name" value="Glyco_hydro_28"/>
    <property type="match status" value="1"/>
</dbReference>
<keyword evidence="6" id="KW-0812">Transmembrane</keyword>
<dbReference type="InterPro" id="IPR012334">
    <property type="entry name" value="Pectin_lyas_fold"/>
</dbReference>
<protein>
    <submittedName>
        <fullName evidence="7">Polygalacturonase</fullName>
    </submittedName>
</protein>
<feature type="transmembrane region" description="Helical" evidence="6">
    <location>
        <begin position="31"/>
        <end position="52"/>
    </location>
</feature>
<evidence type="ECO:0000313" key="7">
    <source>
        <dbReference type="EMBL" id="AXG78434.1"/>
    </source>
</evidence>
<keyword evidence="3 4" id="KW-0326">Glycosidase</keyword>
<dbReference type="GO" id="GO:0005975">
    <property type="term" value="P:carbohydrate metabolic process"/>
    <property type="evidence" value="ECO:0007669"/>
    <property type="project" value="InterPro"/>
</dbReference>
<evidence type="ECO:0000256" key="3">
    <source>
        <dbReference type="ARBA" id="ARBA00023295"/>
    </source>
</evidence>
<comment type="similarity">
    <text evidence="1 4">Belongs to the glycosyl hydrolase 28 family.</text>
</comment>
<dbReference type="InterPro" id="IPR006626">
    <property type="entry name" value="PbH1"/>
</dbReference>
<dbReference type="SMART" id="SM00710">
    <property type="entry name" value="PbH1"/>
    <property type="match status" value="4"/>
</dbReference>
<dbReference type="AlphaFoldDB" id="A0A345HP10"/>
<gene>
    <name evidence="7" type="ORF">DVK44_12745</name>
</gene>
<dbReference type="OrthoDB" id="4086529at2"/>
<evidence type="ECO:0000313" key="8">
    <source>
        <dbReference type="Proteomes" id="UP000253868"/>
    </source>
</evidence>
<dbReference type="InterPro" id="IPR000743">
    <property type="entry name" value="Glyco_hydro_28"/>
</dbReference>
<name>A0A345HP10_9ACTN</name>
<evidence type="ECO:0000256" key="5">
    <source>
        <dbReference type="SAM" id="MobiDB-lite"/>
    </source>
</evidence>
<dbReference type="InterPro" id="IPR051801">
    <property type="entry name" value="GH28_Enzymes"/>
</dbReference>
<dbReference type="Proteomes" id="UP000253868">
    <property type="component" value="Chromosome"/>
</dbReference>
<keyword evidence="6" id="KW-0472">Membrane</keyword>
<dbReference type="EMBL" id="CP031194">
    <property type="protein sequence ID" value="AXG78434.1"/>
    <property type="molecule type" value="Genomic_DNA"/>
</dbReference>
<feature type="compositionally biased region" description="Pro residues" evidence="5">
    <location>
        <begin position="1"/>
        <end position="17"/>
    </location>
</feature>
<organism evidence="7 8">
    <name type="scientific">Streptomyces paludis</name>
    <dbReference type="NCBI Taxonomy" id="2282738"/>
    <lineage>
        <taxon>Bacteria</taxon>
        <taxon>Bacillati</taxon>
        <taxon>Actinomycetota</taxon>
        <taxon>Actinomycetes</taxon>
        <taxon>Kitasatosporales</taxon>
        <taxon>Streptomycetaceae</taxon>
        <taxon>Streptomyces</taxon>
    </lineage>
</organism>
<keyword evidence="8" id="KW-1185">Reference proteome</keyword>
<evidence type="ECO:0000256" key="6">
    <source>
        <dbReference type="SAM" id="Phobius"/>
    </source>
</evidence>
<accession>A0A345HP10</accession>
<evidence type="ECO:0000256" key="4">
    <source>
        <dbReference type="RuleBase" id="RU361169"/>
    </source>
</evidence>
<feature type="region of interest" description="Disordered" evidence="5">
    <location>
        <begin position="1"/>
        <end position="26"/>
    </location>
</feature>
<dbReference type="InterPro" id="IPR011050">
    <property type="entry name" value="Pectin_lyase_fold/virulence"/>
</dbReference>
<dbReference type="PANTHER" id="PTHR31339">
    <property type="entry name" value="PECTIN LYASE-RELATED"/>
    <property type="match status" value="1"/>
</dbReference>
<dbReference type="GO" id="GO:0004650">
    <property type="term" value="F:polygalacturonase activity"/>
    <property type="evidence" value="ECO:0007669"/>
    <property type="project" value="InterPro"/>
</dbReference>
<dbReference type="SUPFAM" id="SSF51126">
    <property type="entry name" value="Pectin lyase-like"/>
    <property type="match status" value="1"/>
</dbReference>
<dbReference type="PANTHER" id="PTHR31339:SF9">
    <property type="entry name" value="PLASMIN AND FIBRONECTIN-BINDING PROTEIN A"/>
    <property type="match status" value="1"/>
</dbReference>
<reference evidence="8" key="1">
    <citation type="submission" date="2018-07" db="EMBL/GenBank/DDBJ databases">
        <authorList>
            <person name="Zhao J."/>
        </authorList>
    </citation>
    <scope>NUCLEOTIDE SEQUENCE [LARGE SCALE GENOMIC DNA]</scope>
    <source>
        <strain evidence="8">GSSD-12</strain>
    </source>
</reference>
<sequence length="518" mass="52097">MPTTPAEPTPSTVPAPAPTKHRRRKITRTKVAVSAALAAGVAGGVLVSANAATTAAAALPASATGDSRTVVEPKVPSTVCKTLTAGLSMTSRKSDAAKEAAPPDTARIQAALDACKQSGTGTVAVKLTASTSTSSSTAAKAAFLTGPVTVPQGVVLLLDTGVTLYGSLNAADYQVTGKPTCGTVTTDSGGCKALITVSGANAGVESVRASGGAQGTIDGRGDMTLYGKSVTWWALATQAKTESRNQNNPRMIQAVKANNFTLYNINLVNSANFHVSFQNATGFTAWGVRIKTPATARNTDGIDPAGATDVTIANSYVMTGDDGVAIKGGSAASKNITVKNSHFYGTHGISIGSETTSGVSNVLVSNNTITGTDTLGNASASSVGLRVKSSAANGGKVSQVTYLSNCITKVKQPLVFDTRYSGGTGSSVPFFTGILVNGVRSTASTANAKSVLTGYDAARPLGLTLANVSLDTTALTASYASVGLYNTNLTPSGTGVTTSTLTGSGTVPTCTFPSYPAL</sequence>